<feature type="transmembrane region" description="Helical" evidence="9">
    <location>
        <begin position="12"/>
        <end position="39"/>
    </location>
</feature>
<dbReference type="EnsemblMetazoa" id="XM_014394670.2">
    <property type="protein sequence ID" value="XP_014250156.1"/>
    <property type="gene ID" value="LOC106667048"/>
</dbReference>
<keyword evidence="3" id="KW-0813">Transport</keyword>
<dbReference type="KEGG" id="clec:106667048"/>
<dbReference type="GO" id="GO:0005802">
    <property type="term" value="C:trans-Golgi network"/>
    <property type="evidence" value="ECO:0007669"/>
    <property type="project" value="TreeGrafter"/>
</dbReference>
<name>A0A8I6RU71_CIMLE</name>
<dbReference type="InterPro" id="IPR019185">
    <property type="entry name" value="Integral_membrane_SYS1-rel"/>
</dbReference>
<evidence type="ECO:0000313" key="10">
    <source>
        <dbReference type="EnsemblMetazoa" id="XP_014250156.1"/>
    </source>
</evidence>
<evidence type="ECO:0000256" key="1">
    <source>
        <dbReference type="ARBA" id="ARBA00004653"/>
    </source>
</evidence>
<keyword evidence="11" id="KW-1185">Reference proteome</keyword>
<evidence type="ECO:0000256" key="5">
    <source>
        <dbReference type="ARBA" id="ARBA00022927"/>
    </source>
</evidence>
<dbReference type="RefSeq" id="XP_014250156.1">
    <property type="nucleotide sequence ID" value="XM_014394670.2"/>
</dbReference>
<comment type="similarity">
    <text evidence="2">Belongs to the SYS1 family.</text>
</comment>
<dbReference type="GO" id="GO:0034067">
    <property type="term" value="P:protein localization to Golgi apparatus"/>
    <property type="evidence" value="ECO:0007669"/>
    <property type="project" value="TreeGrafter"/>
</dbReference>
<dbReference type="Pfam" id="PF09801">
    <property type="entry name" value="SYS1"/>
    <property type="match status" value="1"/>
</dbReference>
<evidence type="ECO:0000313" key="11">
    <source>
        <dbReference type="Proteomes" id="UP000494040"/>
    </source>
</evidence>
<evidence type="ECO:0000256" key="7">
    <source>
        <dbReference type="ARBA" id="ARBA00023034"/>
    </source>
</evidence>
<dbReference type="GO" id="GO:0000139">
    <property type="term" value="C:Golgi membrane"/>
    <property type="evidence" value="ECO:0007669"/>
    <property type="project" value="UniProtKB-SubCell"/>
</dbReference>
<evidence type="ECO:0000256" key="3">
    <source>
        <dbReference type="ARBA" id="ARBA00022448"/>
    </source>
</evidence>
<keyword evidence="4 9" id="KW-0812">Transmembrane</keyword>
<evidence type="ECO:0000256" key="6">
    <source>
        <dbReference type="ARBA" id="ARBA00022989"/>
    </source>
</evidence>
<feature type="transmembrane region" description="Helical" evidence="9">
    <location>
        <begin position="92"/>
        <end position="113"/>
    </location>
</feature>
<reference evidence="10" key="1">
    <citation type="submission" date="2022-01" db="UniProtKB">
        <authorList>
            <consortium name="EnsemblMetazoa"/>
        </authorList>
    </citation>
    <scope>IDENTIFICATION</scope>
</reference>
<dbReference type="GO" id="GO:0043001">
    <property type="term" value="P:Golgi to plasma membrane protein transport"/>
    <property type="evidence" value="ECO:0007669"/>
    <property type="project" value="TreeGrafter"/>
</dbReference>
<keyword evidence="6 9" id="KW-1133">Transmembrane helix</keyword>
<dbReference type="GO" id="GO:0005829">
    <property type="term" value="C:cytosol"/>
    <property type="evidence" value="ECO:0007669"/>
    <property type="project" value="GOC"/>
</dbReference>
<evidence type="ECO:0000256" key="4">
    <source>
        <dbReference type="ARBA" id="ARBA00022692"/>
    </source>
</evidence>
<evidence type="ECO:0008006" key="12">
    <source>
        <dbReference type="Google" id="ProtNLM"/>
    </source>
</evidence>
<dbReference type="PANTHER" id="PTHR12952:SF0">
    <property type="entry name" value="PROTEIN SYS1 HOMOLOG"/>
    <property type="match status" value="1"/>
</dbReference>
<dbReference type="CTD" id="90196"/>
<feature type="transmembrane region" description="Helical" evidence="9">
    <location>
        <begin position="64"/>
        <end position="85"/>
    </location>
</feature>
<dbReference type="GeneID" id="106667048"/>
<evidence type="ECO:0000256" key="9">
    <source>
        <dbReference type="SAM" id="Phobius"/>
    </source>
</evidence>
<dbReference type="OrthoDB" id="542931at2759"/>
<evidence type="ECO:0000256" key="2">
    <source>
        <dbReference type="ARBA" id="ARBA00008160"/>
    </source>
</evidence>
<comment type="subcellular location">
    <subcellularLocation>
        <location evidence="1">Golgi apparatus membrane</location>
        <topology evidence="1">Multi-pass membrane protein</topology>
    </subcellularLocation>
</comment>
<protein>
    <recommendedName>
        <fullName evidence="12">Protein SYS1 homolog</fullName>
    </recommendedName>
</protein>
<dbReference type="GO" id="GO:0006895">
    <property type="term" value="P:Golgi to endosome transport"/>
    <property type="evidence" value="ECO:0007669"/>
    <property type="project" value="TreeGrafter"/>
</dbReference>
<keyword evidence="5" id="KW-0653">Protein transport</keyword>
<dbReference type="PANTHER" id="PTHR12952">
    <property type="entry name" value="SYS1"/>
    <property type="match status" value="1"/>
</dbReference>
<evidence type="ECO:0000256" key="8">
    <source>
        <dbReference type="ARBA" id="ARBA00023136"/>
    </source>
</evidence>
<proteinExistence type="inferred from homology"/>
<dbReference type="OMA" id="EYEMVGM"/>
<accession>A0A8I6RU71</accession>
<keyword evidence="7" id="KW-0333">Golgi apparatus</keyword>
<dbReference type="AlphaFoldDB" id="A0A8I6RU71"/>
<keyword evidence="8 9" id="KW-0472">Membrane</keyword>
<dbReference type="Proteomes" id="UP000494040">
    <property type="component" value="Unassembled WGS sequence"/>
</dbReference>
<organism evidence="10 11">
    <name type="scientific">Cimex lectularius</name>
    <name type="common">Bed bug</name>
    <name type="synonym">Acanthia lectularia</name>
    <dbReference type="NCBI Taxonomy" id="79782"/>
    <lineage>
        <taxon>Eukaryota</taxon>
        <taxon>Metazoa</taxon>
        <taxon>Ecdysozoa</taxon>
        <taxon>Arthropoda</taxon>
        <taxon>Hexapoda</taxon>
        <taxon>Insecta</taxon>
        <taxon>Pterygota</taxon>
        <taxon>Neoptera</taxon>
        <taxon>Paraneoptera</taxon>
        <taxon>Hemiptera</taxon>
        <taxon>Heteroptera</taxon>
        <taxon>Panheteroptera</taxon>
        <taxon>Cimicomorpha</taxon>
        <taxon>Cimicidae</taxon>
        <taxon>Cimex</taxon>
    </lineage>
</organism>
<sequence length="156" mass="17504">MSKLSGQFRNTAWDPLLIIGQIIAVQSVFYFTLGVWLVALDILSGSPRSLAHIFKYQELHKNTFVVVGSYLLNSFTGAVNLWCIVQRTKLCLDFAATAHLIHMILCWIYNGYFPTSLPWWLLNITDASIMCAFGEYLCRGTELKAIPLSTAPKVGL</sequence>